<keyword evidence="3 5" id="KW-1133">Transmembrane helix</keyword>
<evidence type="ECO:0000313" key="8">
    <source>
        <dbReference type="Proteomes" id="UP000180246"/>
    </source>
</evidence>
<dbReference type="PANTHER" id="PTHR37422:SF13">
    <property type="entry name" value="LIPOPOLYSACCHARIDE BIOSYNTHESIS PROTEIN PA4999-RELATED"/>
    <property type="match status" value="1"/>
</dbReference>
<feature type="transmembrane region" description="Helical" evidence="5">
    <location>
        <begin position="184"/>
        <end position="202"/>
    </location>
</feature>
<feature type="transmembrane region" description="Helical" evidence="5">
    <location>
        <begin position="404"/>
        <end position="434"/>
    </location>
</feature>
<evidence type="ECO:0000256" key="2">
    <source>
        <dbReference type="ARBA" id="ARBA00022692"/>
    </source>
</evidence>
<dbReference type="InterPro" id="IPR051533">
    <property type="entry name" value="WaaL-like"/>
</dbReference>
<dbReference type="GO" id="GO:0016874">
    <property type="term" value="F:ligase activity"/>
    <property type="evidence" value="ECO:0007669"/>
    <property type="project" value="UniProtKB-KW"/>
</dbReference>
<feature type="transmembrane region" description="Helical" evidence="5">
    <location>
        <begin position="40"/>
        <end position="61"/>
    </location>
</feature>
<evidence type="ECO:0000256" key="1">
    <source>
        <dbReference type="ARBA" id="ARBA00004141"/>
    </source>
</evidence>
<evidence type="ECO:0000256" key="5">
    <source>
        <dbReference type="SAM" id="Phobius"/>
    </source>
</evidence>
<evidence type="ECO:0000256" key="3">
    <source>
        <dbReference type="ARBA" id="ARBA00022989"/>
    </source>
</evidence>
<dbReference type="Pfam" id="PF04932">
    <property type="entry name" value="Wzy_C"/>
    <property type="match status" value="1"/>
</dbReference>
<name>A0A1S2NC83_9BURK</name>
<reference evidence="7 8" key="1">
    <citation type="submission" date="2014-10" db="EMBL/GenBank/DDBJ databases">
        <authorList>
            <person name="Seo M.-J."/>
            <person name="Seok Y.J."/>
            <person name="Cha I.-T."/>
        </authorList>
    </citation>
    <scope>NUCLEOTIDE SEQUENCE [LARGE SCALE GENOMIC DNA]</scope>
    <source>
        <strain evidence="7 8">NEU</strain>
    </source>
</reference>
<feature type="transmembrane region" description="Helical" evidence="5">
    <location>
        <begin position="364"/>
        <end position="384"/>
    </location>
</feature>
<feature type="domain" description="O-antigen ligase-related" evidence="6">
    <location>
        <begin position="266"/>
        <end position="424"/>
    </location>
</feature>
<dbReference type="InterPro" id="IPR007016">
    <property type="entry name" value="O-antigen_ligase-rel_domated"/>
</dbReference>
<sequence length="518" mass="55289">MNDILPYIYYSLPWLFVIGLSLAAVLGIGVGMVWPRFLVYPYLLVFFWVNSTSYGNLAVFASRSIYSRGSGMLFFGVVLWYVLGAWLCARLSASFMNNCMNGSANNFAPGRPRQAAPACNLRPWFLAWAVLLAAHVGVGLATGVPLAESLAPSGFSNIVWMAPLVSLMLLAFRTREQALELARFIMLAGLARALFGLGRWAVSGGDPNNVYANMNAIQIRLTFFDINDSLLCTLAFAIAAVALFQAPSGAATPAQGRPWRALAWATLLATTLCVVLSYRRTAWIGFLLAFAVVLWRFPPARRLQLGLAAMPLAGAAMAFVAARRLAQTRAAGEAGEAGGGGGGVGGLLYDMQSRRFGPESERVLELKLAFADFLAHPLAGIGAWGRYHGYQAISWQGNPDGGLFLHSGVLHIALKSGLLGTVLLAGTIVAFVVGARRALRSLPPELLGLGAAGAAGLAFMIPDLLIGTPFPQVRTTQMLALCLSLPYLALAAAQEAAQRPSAQRPAWQRAPRRPVAPA</sequence>
<gene>
    <name evidence="7" type="ORF">LO55_5140</name>
</gene>
<accession>A0A1S2NC83</accession>
<feature type="transmembrane region" description="Helical" evidence="5">
    <location>
        <begin position="303"/>
        <end position="322"/>
    </location>
</feature>
<feature type="transmembrane region" description="Helical" evidence="5">
    <location>
        <begin position="281"/>
        <end position="297"/>
    </location>
</feature>
<dbReference type="RefSeq" id="WP_071363601.1">
    <property type="nucleotide sequence ID" value="NZ_JRYB01000001.1"/>
</dbReference>
<dbReference type="EMBL" id="JRYB01000001">
    <property type="protein sequence ID" value="OIJ42410.1"/>
    <property type="molecule type" value="Genomic_DNA"/>
</dbReference>
<dbReference type="AlphaFoldDB" id="A0A1S2NC83"/>
<evidence type="ECO:0000313" key="7">
    <source>
        <dbReference type="EMBL" id="OIJ42410.1"/>
    </source>
</evidence>
<feature type="transmembrane region" description="Helical" evidence="5">
    <location>
        <begin position="258"/>
        <end position="276"/>
    </location>
</feature>
<feature type="transmembrane region" description="Helical" evidence="5">
    <location>
        <begin position="223"/>
        <end position="246"/>
    </location>
</feature>
<protein>
    <submittedName>
        <fullName evidence="7">O-Antigen ligase family protein</fullName>
    </submittedName>
</protein>
<organism evidence="7 8">
    <name type="scientific">Massilia timonae</name>
    <dbReference type="NCBI Taxonomy" id="47229"/>
    <lineage>
        <taxon>Bacteria</taxon>
        <taxon>Pseudomonadati</taxon>
        <taxon>Pseudomonadota</taxon>
        <taxon>Betaproteobacteria</taxon>
        <taxon>Burkholderiales</taxon>
        <taxon>Oxalobacteraceae</taxon>
        <taxon>Telluria group</taxon>
        <taxon>Massilia</taxon>
    </lineage>
</organism>
<feature type="transmembrane region" description="Helical" evidence="5">
    <location>
        <begin position="446"/>
        <end position="466"/>
    </location>
</feature>
<comment type="subcellular location">
    <subcellularLocation>
        <location evidence="1">Membrane</location>
        <topology evidence="1">Multi-pass membrane protein</topology>
    </subcellularLocation>
</comment>
<comment type="caution">
    <text evidence="7">The sequence shown here is derived from an EMBL/GenBank/DDBJ whole genome shotgun (WGS) entry which is preliminary data.</text>
</comment>
<proteinExistence type="predicted"/>
<dbReference type="GO" id="GO:0016020">
    <property type="term" value="C:membrane"/>
    <property type="evidence" value="ECO:0007669"/>
    <property type="project" value="UniProtKB-SubCell"/>
</dbReference>
<dbReference type="PANTHER" id="PTHR37422">
    <property type="entry name" value="TEICHURONIC ACID BIOSYNTHESIS PROTEIN TUAE"/>
    <property type="match status" value="1"/>
</dbReference>
<feature type="transmembrane region" description="Helical" evidence="5">
    <location>
        <begin position="125"/>
        <end position="147"/>
    </location>
</feature>
<keyword evidence="4 5" id="KW-0472">Membrane</keyword>
<keyword evidence="2 5" id="KW-0812">Transmembrane</keyword>
<feature type="transmembrane region" description="Helical" evidence="5">
    <location>
        <begin position="12"/>
        <end position="34"/>
    </location>
</feature>
<keyword evidence="7" id="KW-0436">Ligase</keyword>
<evidence type="ECO:0000259" key="6">
    <source>
        <dbReference type="Pfam" id="PF04932"/>
    </source>
</evidence>
<dbReference type="Proteomes" id="UP000180246">
    <property type="component" value="Unassembled WGS sequence"/>
</dbReference>
<feature type="transmembrane region" description="Helical" evidence="5">
    <location>
        <begin position="73"/>
        <end position="93"/>
    </location>
</feature>
<evidence type="ECO:0000256" key="4">
    <source>
        <dbReference type="ARBA" id="ARBA00023136"/>
    </source>
</evidence>
<feature type="transmembrane region" description="Helical" evidence="5">
    <location>
        <begin position="154"/>
        <end position="172"/>
    </location>
</feature>